<dbReference type="InterPro" id="IPR036465">
    <property type="entry name" value="vWFA_dom_sf"/>
</dbReference>
<dbReference type="Gene3D" id="3.40.50.410">
    <property type="entry name" value="von Willebrand factor, type A domain"/>
    <property type="match status" value="1"/>
</dbReference>
<protein>
    <recommendedName>
        <fullName evidence="7">VWFA domain-containing protein</fullName>
    </recommendedName>
</protein>
<organism evidence="3 5">
    <name type="scientific">Plasmodiophora brassicae</name>
    <name type="common">Clubroot disease agent</name>
    <dbReference type="NCBI Taxonomy" id="37360"/>
    <lineage>
        <taxon>Eukaryota</taxon>
        <taxon>Sar</taxon>
        <taxon>Rhizaria</taxon>
        <taxon>Endomyxa</taxon>
        <taxon>Phytomyxea</taxon>
        <taxon>Plasmodiophorida</taxon>
        <taxon>Plasmodiophoridae</taxon>
        <taxon>Plasmodiophora</taxon>
    </lineage>
</organism>
<dbReference type="STRING" id="37360.A0A0G4J732"/>
<dbReference type="OrthoDB" id="30921at2759"/>
<dbReference type="Proteomes" id="UP000039324">
    <property type="component" value="Unassembled WGS sequence"/>
</dbReference>
<dbReference type="InterPro" id="IPR003613">
    <property type="entry name" value="Ubox_domain"/>
</dbReference>
<dbReference type="EMBL" id="OVEO01000016">
    <property type="protein sequence ID" value="SPR01164.1"/>
    <property type="molecule type" value="Genomic_DNA"/>
</dbReference>
<feature type="domain" description="U-box" evidence="2">
    <location>
        <begin position="8"/>
        <end position="70"/>
    </location>
</feature>
<dbReference type="Pfam" id="PF14624">
    <property type="entry name" value="Vwaint"/>
    <property type="match status" value="1"/>
</dbReference>
<dbReference type="Gene3D" id="3.30.40.10">
    <property type="entry name" value="Zinc/RING finger domain, C3HC4 (zinc finger)"/>
    <property type="match status" value="1"/>
</dbReference>
<dbReference type="GO" id="GO:0016567">
    <property type="term" value="P:protein ubiquitination"/>
    <property type="evidence" value="ECO:0007669"/>
    <property type="project" value="InterPro"/>
</dbReference>
<dbReference type="Pfam" id="PF13519">
    <property type="entry name" value="VWA_2"/>
    <property type="match status" value="1"/>
</dbReference>
<keyword evidence="4" id="KW-0496">Mitochondrion</keyword>
<feature type="domain" description="VWFA" evidence="1">
    <location>
        <begin position="127"/>
        <end position="318"/>
    </location>
</feature>
<dbReference type="OMA" id="QVCNSFK"/>
<geneLocation type="mitochondrion" evidence="4"/>
<keyword evidence="5" id="KW-1185">Reference proteome</keyword>
<dbReference type="PANTHER" id="PTHR10579">
    <property type="entry name" value="CALCIUM-ACTIVATED CHLORIDE CHANNEL REGULATOR"/>
    <property type="match status" value="1"/>
</dbReference>
<evidence type="ECO:0000259" key="1">
    <source>
        <dbReference type="SMART" id="SM00327"/>
    </source>
</evidence>
<dbReference type="SUPFAM" id="SSF57850">
    <property type="entry name" value="RING/U-box"/>
    <property type="match status" value="1"/>
</dbReference>
<dbReference type="InterPro" id="IPR002035">
    <property type="entry name" value="VWF_A"/>
</dbReference>
<dbReference type="PANTHER" id="PTHR10579:SF156">
    <property type="entry name" value="VWFA DOMAIN-CONTAINING PROTEIN"/>
    <property type="match status" value="1"/>
</dbReference>
<dbReference type="AlphaFoldDB" id="A0A0G4J732"/>
<reference evidence="4 6" key="2">
    <citation type="submission" date="2018-03" db="EMBL/GenBank/DDBJ databases">
        <authorList>
            <person name="Fogelqvist J."/>
        </authorList>
    </citation>
    <scope>NUCLEOTIDE SEQUENCE [LARGE SCALE GENOMIC DNA]</scope>
</reference>
<sequence length="748" mass="79087">MSAAPPASYVCPITGRLMDDPVMDPDGNTYERAAITEWLRQHPTSPITRAPLDAAVLVPNRALRDAIDDYRRSLSTGSAEEPSALSTTPTLVPAGPIVLSTATFPASGTESVVVATLTPPPGTQRTPTDICCVIDISGSMGSSATIGGSDEVESTGLTILDIVKHAVRTIISTLSGDDRLALVAYSDRARPVFNLVPMTDEGKRTAQAAVELLDTEGSTNLWDGLYTGLEILRRDRSPARLAALMILTDGQPNIDPPRGTIPTLKRYQDEHGGLPCVIHSFGFGYGLDSVLMREIANLGSGTYNFIPDAGFVGTVFVNVTANVLSTMARDTIVNVEPQPGTTVLPVPGRHRYTECGAGAVVIHLGPVQYGQTKDIVIRLQSAAPAAAPAASLSARYTVVGDLTVTIASSRDTVVDNADADVLRLGAVDAILDGMALVEGNDSNAARSRIADHIVSVKRSASAAALADLLFDLEGQVTEAFSRDDWYQRWGRHYLPSLAQAHQMQMCNNFKDKGVQRYGGRLFQTIRDAADLAFCRLPPPRPSGHRVAVSSLGAAAAAPAPAPVSMAAFNNASNPCIDGECYVTYVPSGNLVRVRDVRAGDRVATSPTSSSIVLCVVETLTGGRAGLVEVADGVRVTPWHPVLMGGRWRFPAETLAASTCECHAVYGFVMDDDASGILVNGHVVCAPLGHNMAGDVIGHAFFGNRKRVLASLQGMKGWQRGKISFAGPCMVRDPGTGHVVGFSTDAEVL</sequence>
<dbReference type="SMART" id="SM00504">
    <property type="entry name" value="Ubox"/>
    <property type="match status" value="1"/>
</dbReference>
<dbReference type="SMART" id="SM00327">
    <property type="entry name" value="VWA"/>
    <property type="match status" value="1"/>
</dbReference>
<evidence type="ECO:0000313" key="3">
    <source>
        <dbReference type="EMBL" id="CEP03144.1"/>
    </source>
</evidence>
<dbReference type="Pfam" id="PF14623">
    <property type="entry name" value="Vint"/>
    <property type="match status" value="1"/>
</dbReference>
<evidence type="ECO:0000313" key="5">
    <source>
        <dbReference type="Proteomes" id="UP000039324"/>
    </source>
</evidence>
<dbReference type="InterPro" id="IPR039510">
    <property type="entry name" value="Vint_dom"/>
</dbReference>
<dbReference type="Pfam" id="PF04564">
    <property type="entry name" value="U-box"/>
    <property type="match status" value="1"/>
</dbReference>
<reference evidence="3 5" key="1">
    <citation type="submission" date="2015-02" db="EMBL/GenBank/DDBJ databases">
        <authorList>
            <person name="Chooi Y.-H."/>
        </authorList>
    </citation>
    <scope>NUCLEOTIDE SEQUENCE [LARGE SCALE GENOMIC DNA]</scope>
    <source>
        <strain evidence="3">E3</strain>
    </source>
</reference>
<dbReference type="InterPro" id="IPR051266">
    <property type="entry name" value="CLCR"/>
</dbReference>
<gene>
    <name evidence="3" type="ORF">PBRA_009362</name>
    <name evidence="4" type="ORF">PLBR_LOCUS8379</name>
</gene>
<dbReference type="InterPro" id="IPR013083">
    <property type="entry name" value="Znf_RING/FYVE/PHD"/>
</dbReference>
<dbReference type="EMBL" id="CDSF01000143">
    <property type="protein sequence ID" value="CEP03144.1"/>
    <property type="molecule type" value="Genomic_DNA"/>
</dbReference>
<evidence type="ECO:0000313" key="4">
    <source>
        <dbReference type="EMBL" id="SPR01164.1"/>
    </source>
</evidence>
<accession>A0A0G4J732</accession>
<proteinExistence type="predicted"/>
<name>A0A0G4J732_PLABS</name>
<evidence type="ECO:0000313" key="6">
    <source>
        <dbReference type="Proteomes" id="UP000290189"/>
    </source>
</evidence>
<dbReference type="SUPFAM" id="SSF53300">
    <property type="entry name" value="vWA-like"/>
    <property type="match status" value="1"/>
</dbReference>
<evidence type="ECO:0000259" key="2">
    <source>
        <dbReference type="SMART" id="SM00504"/>
    </source>
</evidence>
<evidence type="ECO:0008006" key="7">
    <source>
        <dbReference type="Google" id="ProtNLM"/>
    </source>
</evidence>
<dbReference type="InterPro" id="IPR032838">
    <property type="entry name" value="Vwaint_dom"/>
</dbReference>
<dbReference type="Proteomes" id="UP000290189">
    <property type="component" value="Unassembled WGS sequence"/>
</dbReference>
<dbReference type="GO" id="GO:0004842">
    <property type="term" value="F:ubiquitin-protein transferase activity"/>
    <property type="evidence" value="ECO:0007669"/>
    <property type="project" value="InterPro"/>
</dbReference>
<dbReference type="CDD" id="cd16655">
    <property type="entry name" value="RING-Ubox_WDSUB1-like"/>
    <property type="match status" value="1"/>
</dbReference>